<dbReference type="AlphaFoldDB" id="A0A8S9KJV7"/>
<feature type="compositionally biased region" description="Polar residues" evidence="1">
    <location>
        <begin position="175"/>
        <end position="185"/>
    </location>
</feature>
<protein>
    <submittedName>
        <fullName evidence="2">Uncharacterized protein</fullName>
    </submittedName>
</protein>
<comment type="caution">
    <text evidence="2">The sequence shown here is derived from an EMBL/GenBank/DDBJ whole genome shotgun (WGS) entry which is preliminary data.</text>
</comment>
<accession>A0A8S9KJV7</accession>
<evidence type="ECO:0000313" key="2">
    <source>
        <dbReference type="EMBL" id="KAF2594097.1"/>
    </source>
</evidence>
<organism evidence="2">
    <name type="scientific">Brassica cretica</name>
    <name type="common">Mustard</name>
    <dbReference type="NCBI Taxonomy" id="69181"/>
    <lineage>
        <taxon>Eukaryota</taxon>
        <taxon>Viridiplantae</taxon>
        <taxon>Streptophyta</taxon>
        <taxon>Embryophyta</taxon>
        <taxon>Tracheophyta</taxon>
        <taxon>Spermatophyta</taxon>
        <taxon>Magnoliopsida</taxon>
        <taxon>eudicotyledons</taxon>
        <taxon>Gunneridae</taxon>
        <taxon>Pentapetalae</taxon>
        <taxon>rosids</taxon>
        <taxon>malvids</taxon>
        <taxon>Brassicales</taxon>
        <taxon>Brassicaceae</taxon>
        <taxon>Brassiceae</taxon>
        <taxon>Brassica</taxon>
    </lineage>
</organism>
<evidence type="ECO:0000256" key="1">
    <source>
        <dbReference type="SAM" id="MobiDB-lite"/>
    </source>
</evidence>
<feature type="compositionally biased region" description="Polar residues" evidence="1">
    <location>
        <begin position="57"/>
        <end position="66"/>
    </location>
</feature>
<gene>
    <name evidence="2" type="ORF">F2Q70_00042439</name>
</gene>
<feature type="compositionally biased region" description="Basic and acidic residues" evidence="1">
    <location>
        <begin position="31"/>
        <end position="48"/>
    </location>
</feature>
<feature type="compositionally biased region" description="Basic and acidic residues" evidence="1">
    <location>
        <begin position="186"/>
        <end position="199"/>
    </location>
</feature>
<dbReference type="EMBL" id="QGKY02000164">
    <property type="protein sequence ID" value="KAF2594097.1"/>
    <property type="molecule type" value="Genomic_DNA"/>
</dbReference>
<name>A0A8S9KJV7_BRACR</name>
<reference evidence="2" key="1">
    <citation type="submission" date="2019-12" db="EMBL/GenBank/DDBJ databases">
        <title>Genome sequencing and annotation of Brassica cretica.</title>
        <authorList>
            <person name="Studholme D.J."/>
            <person name="Sarris P.F."/>
        </authorList>
    </citation>
    <scope>NUCLEOTIDE SEQUENCE</scope>
    <source>
        <strain evidence="2">PFS-102/07</strain>
        <tissue evidence="2">Leaf</tissue>
    </source>
</reference>
<feature type="compositionally biased region" description="Polar residues" evidence="1">
    <location>
        <begin position="148"/>
        <end position="164"/>
    </location>
</feature>
<proteinExistence type="predicted"/>
<sequence>MTELRGMLSSLIDEIRNQRDANQTITNRLDQAERELAEQRSANIRERNQTPLDPLKATSNPQSTGLFGTPEIPSARSRRYTGENSERPPPQGMTHQSLSYSGLDEIDTGLQRPRSTPIQFQNGSTERQGELRTRIPPSNHSIPKIRTPSATRTFHQAGFDNSTEQARRHDLRGRASNSKIQPKNQNLDKQKRQGDRAEITELPTPSSEEKSRHDFVGAEHHITDEIRSQTEGKIRFEITVVICTLGNPDEATPSPNIVQYNPNMKPPCGKIPNFKRKNKMTKIRELLEKPIALQIQKKT</sequence>
<feature type="compositionally biased region" description="Polar residues" evidence="1">
    <location>
        <begin position="113"/>
        <end position="126"/>
    </location>
</feature>
<feature type="region of interest" description="Disordered" evidence="1">
    <location>
        <begin position="31"/>
        <end position="213"/>
    </location>
</feature>